<name>A0A8S0WJC6_CYCAE</name>
<evidence type="ECO:0000313" key="2">
    <source>
        <dbReference type="EMBL" id="CAA7258604.1"/>
    </source>
</evidence>
<proteinExistence type="predicted"/>
<keyword evidence="3" id="KW-1185">Reference proteome</keyword>
<dbReference type="Proteomes" id="UP000467700">
    <property type="component" value="Unassembled WGS sequence"/>
</dbReference>
<comment type="caution">
    <text evidence="2">The sequence shown here is derived from an EMBL/GenBank/DDBJ whole genome shotgun (WGS) entry which is preliminary data.</text>
</comment>
<sequence length="120" mass="13758">MRFQIACWFAHRSGQKNDVKDIKRVSPENPVIILLAPVQKKHKSQINTQCARKMVSHGVMKGRVNIELRRTIARTLFNELLGYKQIKWERMARGARAAASKESTEVLNGELSKNPESMQK</sequence>
<accession>A0A8S0WJC6</accession>
<evidence type="ECO:0000256" key="1">
    <source>
        <dbReference type="SAM" id="MobiDB-lite"/>
    </source>
</evidence>
<dbReference type="AlphaFoldDB" id="A0A8S0WJC6"/>
<dbReference type="EMBL" id="CACVBS010000002">
    <property type="protein sequence ID" value="CAA7258604.1"/>
    <property type="molecule type" value="Genomic_DNA"/>
</dbReference>
<organism evidence="2 3">
    <name type="scientific">Cyclocybe aegerita</name>
    <name type="common">Black poplar mushroom</name>
    <name type="synonym">Agrocybe aegerita</name>
    <dbReference type="NCBI Taxonomy" id="1973307"/>
    <lineage>
        <taxon>Eukaryota</taxon>
        <taxon>Fungi</taxon>
        <taxon>Dikarya</taxon>
        <taxon>Basidiomycota</taxon>
        <taxon>Agaricomycotina</taxon>
        <taxon>Agaricomycetes</taxon>
        <taxon>Agaricomycetidae</taxon>
        <taxon>Agaricales</taxon>
        <taxon>Agaricineae</taxon>
        <taxon>Bolbitiaceae</taxon>
        <taxon>Cyclocybe</taxon>
    </lineage>
</organism>
<reference evidence="2 3" key="1">
    <citation type="submission" date="2020-01" db="EMBL/GenBank/DDBJ databases">
        <authorList>
            <person name="Gupta K D."/>
        </authorList>
    </citation>
    <scope>NUCLEOTIDE SEQUENCE [LARGE SCALE GENOMIC DNA]</scope>
</reference>
<evidence type="ECO:0000313" key="3">
    <source>
        <dbReference type="Proteomes" id="UP000467700"/>
    </source>
</evidence>
<gene>
    <name evidence="2" type="ORF">AAE3_LOCUS916</name>
</gene>
<protein>
    <submittedName>
        <fullName evidence="2">Uncharacterized protein</fullName>
    </submittedName>
</protein>
<feature type="region of interest" description="Disordered" evidence="1">
    <location>
        <begin position="99"/>
        <end position="120"/>
    </location>
</feature>